<dbReference type="Pfam" id="PF25568">
    <property type="entry name" value="AAA_lid_At3g28540"/>
    <property type="match status" value="1"/>
</dbReference>
<evidence type="ECO:0000259" key="2">
    <source>
        <dbReference type="Pfam" id="PF25568"/>
    </source>
</evidence>
<sequence>MDMHINMSYCKSSAFKQLVFNYLTIHHHELFDQIGELLEVVEVTPADVAGELLKSKNPTISLRGLIEFLKIKLQKEEMLKSENGVAEAEETFKDETKHESIHDSSEDLSNIVDL</sequence>
<accession>A0A0V0GN84</accession>
<feature type="domain" description="AAA+ ATPase At3g28540-like C-terminal" evidence="2">
    <location>
        <begin position="10"/>
        <end position="78"/>
    </location>
</feature>
<organism evidence="3">
    <name type="scientific">Solanum chacoense</name>
    <name type="common">Chaco potato</name>
    <dbReference type="NCBI Taxonomy" id="4108"/>
    <lineage>
        <taxon>Eukaryota</taxon>
        <taxon>Viridiplantae</taxon>
        <taxon>Streptophyta</taxon>
        <taxon>Embryophyta</taxon>
        <taxon>Tracheophyta</taxon>
        <taxon>Spermatophyta</taxon>
        <taxon>Magnoliopsida</taxon>
        <taxon>eudicotyledons</taxon>
        <taxon>Gunneridae</taxon>
        <taxon>Pentapetalae</taxon>
        <taxon>asterids</taxon>
        <taxon>lamiids</taxon>
        <taxon>Solanales</taxon>
        <taxon>Solanaceae</taxon>
        <taxon>Solanoideae</taxon>
        <taxon>Solaneae</taxon>
        <taxon>Solanum</taxon>
    </lineage>
</organism>
<dbReference type="PANTHER" id="PTHR23070">
    <property type="entry name" value="BCS1 AAA-TYPE ATPASE"/>
    <property type="match status" value="1"/>
</dbReference>
<dbReference type="InterPro" id="IPR058017">
    <property type="entry name" value="At3g28540-like_C"/>
</dbReference>
<evidence type="ECO:0000313" key="3">
    <source>
        <dbReference type="EMBL" id="JAP09727.1"/>
    </source>
</evidence>
<reference evidence="3" key="1">
    <citation type="submission" date="2015-12" db="EMBL/GenBank/DDBJ databases">
        <title>Gene expression during late stages of embryo sac development: a critical building block for successful pollen-pistil interactions.</title>
        <authorList>
            <person name="Liu Y."/>
            <person name="Joly V."/>
            <person name="Sabar M."/>
            <person name="Matton D.P."/>
        </authorList>
    </citation>
    <scope>NUCLEOTIDE SEQUENCE</scope>
</reference>
<proteinExistence type="predicted"/>
<dbReference type="AlphaFoldDB" id="A0A0V0GN84"/>
<dbReference type="EMBL" id="GEDG01034450">
    <property type="protein sequence ID" value="JAP09727.1"/>
    <property type="molecule type" value="Transcribed_RNA"/>
</dbReference>
<protein>
    <submittedName>
        <fullName evidence="3">Putative ovule protein</fullName>
    </submittedName>
</protein>
<dbReference type="InterPro" id="IPR050747">
    <property type="entry name" value="Mitochondrial_chaperone_BCS1"/>
</dbReference>
<feature type="region of interest" description="Disordered" evidence="1">
    <location>
        <begin position="82"/>
        <end position="114"/>
    </location>
</feature>
<evidence type="ECO:0000256" key="1">
    <source>
        <dbReference type="SAM" id="MobiDB-lite"/>
    </source>
</evidence>
<feature type="compositionally biased region" description="Basic and acidic residues" evidence="1">
    <location>
        <begin position="90"/>
        <end position="105"/>
    </location>
</feature>
<name>A0A0V0GN84_SOLCH</name>
<dbReference type="Gene3D" id="6.10.280.40">
    <property type="match status" value="1"/>
</dbReference>